<comment type="catalytic activity">
    <reaction evidence="13">
        <text>2,5-diamino-6-hydroxy-4-(5-phosphoribosylamino)-pyrimidine + H2O + H(+) = 5-amino-6-(5-phospho-D-ribosylamino)uracil + NH4(+)</text>
        <dbReference type="Rhea" id="RHEA:21868"/>
        <dbReference type="ChEBI" id="CHEBI:15377"/>
        <dbReference type="ChEBI" id="CHEBI:15378"/>
        <dbReference type="ChEBI" id="CHEBI:28938"/>
        <dbReference type="ChEBI" id="CHEBI:58453"/>
        <dbReference type="ChEBI" id="CHEBI:58614"/>
        <dbReference type="EC" id="3.5.4.26"/>
    </reaction>
</comment>
<dbReference type="RefSeq" id="WP_109339067.1">
    <property type="nucleotide sequence ID" value="NZ_CP029347.1"/>
</dbReference>
<evidence type="ECO:0000256" key="13">
    <source>
        <dbReference type="PIRNR" id="PIRNR006769"/>
    </source>
</evidence>
<feature type="binding site" evidence="15">
    <location>
        <position position="213"/>
    </location>
    <ligand>
        <name>substrate</name>
    </ligand>
</feature>
<feature type="binding site" evidence="15">
    <location>
        <position position="302"/>
    </location>
    <ligand>
        <name>substrate</name>
    </ligand>
</feature>
<dbReference type="InterPro" id="IPR011549">
    <property type="entry name" value="RibD_C"/>
</dbReference>
<dbReference type="EC" id="1.1.1.193" evidence="13"/>
<dbReference type="Gene3D" id="3.40.140.10">
    <property type="entry name" value="Cytidine Deaminase, domain 2"/>
    <property type="match status" value="1"/>
</dbReference>
<comment type="pathway">
    <text evidence="3 13">Cofactor biosynthesis; riboflavin biosynthesis; 5-amino-6-(D-ribitylamino)uracil from GTP: step 3/4.</text>
</comment>
<accession>A0A2S2E2D3</accession>
<dbReference type="GO" id="GO:0008835">
    <property type="term" value="F:diaminohydroxyphosphoribosylaminopyrimidine deaminase activity"/>
    <property type="evidence" value="ECO:0007669"/>
    <property type="project" value="UniProtKB-EC"/>
</dbReference>
<dbReference type="GO" id="GO:0008270">
    <property type="term" value="F:zinc ion binding"/>
    <property type="evidence" value="ECO:0007669"/>
    <property type="project" value="InterPro"/>
</dbReference>
<feature type="binding site" evidence="15">
    <location>
        <position position="210"/>
    </location>
    <ligand>
        <name>substrate</name>
    </ligand>
</feature>
<dbReference type="OrthoDB" id="9800865at2"/>
<evidence type="ECO:0000256" key="3">
    <source>
        <dbReference type="ARBA" id="ARBA00004910"/>
    </source>
</evidence>
<keyword evidence="6 13" id="KW-0686">Riboflavin biosynthesis</keyword>
<feature type="binding site" evidence="15">
    <location>
        <position position="174"/>
    </location>
    <ligand>
        <name>substrate</name>
    </ligand>
</feature>
<feature type="binding site" evidence="15">
    <location>
        <position position="202"/>
    </location>
    <ligand>
        <name>NADP(+)</name>
        <dbReference type="ChEBI" id="CHEBI:58349"/>
    </ligand>
</feature>
<protein>
    <recommendedName>
        <fullName evidence="13">Riboflavin biosynthesis protein RibD</fullName>
    </recommendedName>
    <domain>
        <recommendedName>
            <fullName evidence="13">Diaminohydroxyphosphoribosylaminopyrimidine deaminase</fullName>
            <shortName evidence="13">DRAP deaminase</shortName>
            <ecNumber evidence="13">3.5.4.26</ecNumber>
        </recommendedName>
        <alternativeName>
            <fullName evidence="13">Riboflavin-specific deaminase</fullName>
        </alternativeName>
    </domain>
    <domain>
        <recommendedName>
            <fullName evidence="13">5-amino-6-(5-phosphoribosylamino)uracil reductase</fullName>
            <ecNumber evidence="13">1.1.1.193</ecNumber>
        </recommendedName>
        <alternativeName>
            <fullName evidence="13">HTP reductase</fullName>
        </alternativeName>
    </domain>
</protein>
<dbReference type="InterPro" id="IPR002125">
    <property type="entry name" value="CMP_dCMP_dom"/>
</dbReference>
<keyword evidence="19" id="KW-1185">Reference proteome</keyword>
<feature type="binding site" evidence="15">
    <location>
        <position position="160"/>
    </location>
    <ligand>
        <name>NADP(+)</name>
        <dbReference type="ChEBI" id="CHEBI:58349"/>
    </ligand>
</feature>
<dbReference type="GO" id="GO:0050661">
    <property type="term" value="F:NADP binding"/>
    <property type="evidence" value="ECO:0007669"/>
    <property type="project" value="InterPro"/>
</dbReference>
<feature type="binding site" evidence="16">
    <location>
        <position position="56"/>
    </location>
    <ligand>
        <name>Zn(2+)</name>
        <dbReference type="ChEBI" id="CHEBI:29105"/>
        <note>catalytic</note>
    </ligand>
</feature>
<keyword evidence="7 13" id="KW-0479">Metal-binding</keyword>
<evidence type="ECO:0000256" key="4">
    <source>
        <dbReference type="ARBA" id="ARBA00005259"/>
    </source>
</evidence>
<dbReference type="EC" id="3.5.4.26" evidence="13"/>
<comment type="similarity">
    <text evidence="4 13">In the N-terminal section; belongs to the cytidine and deoxycytidylate deaminase family.</text>
</comment>
<comment type="similarity">
    <text evidence="5 13">In the C-terminal section; belongs to the HTP reductase family.</text>
</comment>
<feature type="binding site" evidence="15">
    <location>
        <position position="176"/>
    </location>
    <ligand>
        <name>NADP(+)</name>
        <dbReference type="ChEBI" id="CHEBI:58349"/>
    </ligand>
</feature>
<keyword evidence="10 13" id="KW-0521">NADP</keyword>
<dbReference type="Pfam" id="PF01872">
    <property type="entry name" value="RibD_C"/>
    <property type="match status" value="1"/>
</dbReference>
<dbReference type="Pfam" id="PF00383">
    <property type="entry name" value="dCMP_cyt_deam_1"/>
    <property type="match status" value="1"/>
</dbReference>
<evidence type="ECO:0000259" key="17">
    <source>
        <dbReference type="PROSITE" id="PS51747"/>
    </source>
</evidence>
<evidence type="ECO:0000256" key="9">
    <source>
        <dbReference type="ARBA" id="ARBA00022833"/>
    </source>
</evidence>
<keyword evidence="8 13" id="KW-0378">Hydrolase</keyword>
<keyword evidence="9 13" id="KW-0862">Zinc</keyword>
<dbReference type="EMBL" id="CP029347">
    <property type="protein sequence ID" value="AWL11420.1"/>
    <property type="molecule type" value="Genomic_DNA"/>
</dbReference>
<evidence type="ECO:0000256" key="15">
    <source>
        <dbReference type="PIRSR" id="PIRSR006769-2"/>
    </source>
</evidence>
<evidence type="ECO:0000256" key="2">
    <source>
        <dbReference type="ARBA" id="ARBA00004882"/>
    </source>
</evidence>
<dbReference type="PROSITE" id="PS51747">
    <property type="entry name" value="CYT_DCMP_DEAMINASES_2"/>
    <property type="match status" value="1"/>
</dbReference>
<keyword evidence="12" id="KW-0511">Multifunctional enzyme</keyword>
<reference evidence="18 19" key="1">
    <citation type="submission" date="2018-05" db="EMBL/GenBank/DDBJ databases">
        <title>Salinimonas sp. HMF8227 Genome sequencing and assembly.</title>
        <authorList>
            <person name="Kang H."/>
            <person name="Kang J."/>
            <person name="Cha I."/>
            <person name="Kim H."/>
            <person name="Joh K."/>
        </authorList>
    </citation>
    <scope>NUCLEOTIDE SEQUENCE [LARGE SCALE GENOMIC DNA]</scope>
    <source>
        <strain evidence="18 19">HMF8227</strain>
    </source>
</reference>
<evidence type="ECO:0000256" key="8">
    <source>
        <dbReference type="ARBA" id="ARBA00022801"/>
    </source>
</evidence>
<feature type="binding site" evidence="15">
    <location>
        <position position="237"/>
    </location>
    <ligand>
        <name>NADP(+)</name>
        <dbReference type="ChEBI" id="CHEBI:58349"/>
    </ligand>
</feature>
<dbReference type="PIRSF" id="PIRSF006769">
    <property type="entry name" value="RibD"/>
    <property type="match status" value="1"/>
</dbReference>
<evidence type="ECO:0000313" key="18">
    <source>
        <dbReference type="EMBL" id="AWL11420.1"/>
    </source>
</evidence>
<comment type="function">
    <text evidence="1 13">Converts 2,5-diamino-6-(ribosylamino)-4(3h)-pyrimidinone 5'-phosphate into 5-amino-6-(ribosylamino)-2,4(1h,3h)-pyrimidinedione 5'-phosphate.</text>
</comment>
<feature type="domain" description="CMP/dCMP-type deaminase" evidence="17">
    <location>
        <begin position="6"/>
        <end position="128"/>
    </location>
</feature>
<evidence type="ECO:0000256" key="10">
    <source>
        <dbReference type="ARBA" id="ARBA00022857"/>
    </source>
</evidence>
<evidence type="ECO:0000256" key="12">
    <source>
        <dbReference type="ARBA" id="ARBA00023268"/>
    </source>
</evidence>
<feature type="binding site" evidence="16">
    <location>
        <position position="81"/>
    </location>
    <ligand>
        <name>Zn(2+)</name>
        <dbReference type="ChEBI" id="CHEBI:29105"/>
        <note>catalytic</note>
    </ligand>
</feature>
<dbReference type="InterPro" id="IPR024072">
    <property type="entry name" value="DHFR-like_dom_sf"/>
</dbReference>
<dbReference type="InterPro" id="IPR002734">
    <property type="entry name" value="RibDG_C"/>
</dbReference>
<gene>
    <name evidence="18" type="primary">ribD</name>
    <name evidence="18" type="ORF">HMF8227_00925</name>
</gene>
<dbReference type="InterPro" id="IPR050765">
    <property type="entry name" value="Riboflavin_Biosynth_HTPR"/>
</dbReference>
<evidence type="ECO:0000313" key="19">
    <source>
        <dbReference type="Proteomes" id="UP000245728"/>
    </source>
</evidence>
<comment type="catalytic activity">
    <reaction evidence="13">
        <text>5-amino-6-(5-phospho-D-ribitylamino)uracil + NADP(+) = 5-amino-6-(5-phospho-D-ribosylamino)uracil + NADPH + H(+)</text>
        <dbReference type="Rhea" id="RHEA:17845"/>
        <dbReference type="ChEBI" id="CHEBI:15378"/>
        <dbReference type="ChEBI" id="CHEBI:57783"/>
        <dbReference type="ChEBI" id="CHEBI:58349"/>
        <dbReference type="ChEBI" id="CHEBI:58421"/>
        <dbReference type="ChEBI" id="CHEBI:58453"/>
        <dbReference type="EC" id="1.1.1.193"/>
    </reaction>
</comment>
<dbReference type="Proteomes" id="UP000245728">
    <property type="component" value="Chromosome"/>
</dbReference>
<evidence type="ECO:0000256" key="16">
    <source>
        <dbReference type="PIRSR" id="PIRSR006769-3"/>
    </source>
</evidence>
<dbReference type="NCBIfam" id="TIGR00326">
    <property type="entry name" value="eubact_ribD"/>
    <property type="match status" value="1"/>
</dbReference>
<dbReference type="NCBIfam" id="TIGR00227">
    <property type="entry name" value="ribD_Cterm"/>
    <property type="match status" value="1"/>
</dbReference>
<feature type="binding site" evidence="15">
    <location>
        <begin position="304"/>
        <end position="310"/>
    </location>
    <ligand>
        <name>NADP(+)</name>
        <dbReference type="ChEBI" id="CHEBI:58349"/>
    </ligand>
</feature>
<feature type="binding site" evidence="15">
    <location>
        <position position="190"/>
    </location>
    <ligand>
        <name>substrate</name>
    </ligand>
</feature>
<dbReference type="KEGG" id="salh:HMF8227_00925"/>
<dbReference type="PANTHER" id="PTHR38011:SF7">
    <property type="entry name" value="2,5-DIAMINO-6-RIBOSYLAMINO-4(3H)-PYRIMIDINONE 5'-PHOSPHATE REDUCTASE"/>
    <property type="match status" value="1"/>
</dbReference>
<proteinExistence type="inferred from homology"/>
<dbReference type="InterPro" id="IPR004794">
    <property type="entry name" value="Eubact_RibD"/>
</dbReference>
<comment type="cofactor">
    <cofactor evidence="13 16">
        <name>Zn(2+)</name>
        <dbReference type="ChEBI" id="CHEBI:29105"/>
    </cofactor>
    <text evidence="13 16">Binds 1 zinc ion.</text>
</comment>
<keyword evidence="11 13" id="KW-0560">Oxidoreductase</keyword>
<feature type="active site" description="Proton donor" evidence="14">
    <location>
        <position position="58"/>
    </location>
</feature>
<dbReference type="CDD" id="cd01284">
    <property type="entry name" value="Riboflavin_deaminase-reductase"/>
    <property type="match status" value="1"/>
</dbReference>
<dbReference type="PROSITE" id="PS00903">
    <property type="entry name" value="CYT_DCMP_DEAMINASES_1"/>
    <property type="match status" value="1"/>
</dbReference>
<dbReference type="SUPFAM" id="SSF53927">
    <property type="entry name" value="Cytidine deaminase-like"/>
    <property type="match status" value="1"/>
</dbReference>
<feature type="binding site" evidence="16">
    <location>
        <position position="90"/>
    </location>
    <ligand>
        <name>Zn(2+)</name>
        <dbReference type="ChEBI" id="CHEBI:29105"/>
        <note>catalytic</note>
    </ligand>
</feature>
<dbReference type="Gene3D" id="3.40.430.10">
    <property type="entry name" value="Dihydrofolate Reductase, subunit A"/>
    <property type="match status" value="1"/>
</dbReference>
<name>A0A2S2E2D3_9ALTE</name>
<dbReference type="AlphaFoldDB" id="A0A2S2E2D3"/>
<evidence type="ECO:0000256" key="1">
    <source>
        <dbReference type="ARBA" id="ARBA00002151"/>
    </source>
</evidence>
<dbReference type="SUPFAM" id="SSF53597">
    <property type="entry name" value="Dihydrofolate reductase-like"/>
    <property type="match status" value="1"/>
</dbReference>
<dbReference type="PANTHER" id="PTHR38011">
    <property type="entry name" value="DIHYDROFOLATE REDUCTASE FAMILY PROTEIN (AFU_ORTHOLOGUE AFUA_8G06820)"/>
    <property type="match status" value="1"/>
</dbReference>
<evidence type="ECO:0000256" key="6">
    <source>
        <dbReference type="ARBA" id="ARBA00022619"/>
    </source>
</evidence>
<evidence type="ECO:0000256" key="7">
    <source>
        <dbReference type="ARBA" id="ARBA00022723"/>
    </source>
</evidence>
<sequence length="376" mass="40553">MTAFSEADHHWMSRAIALAGKGQFTTSPNPAVGCVILDSDGNLAGEGYHRQAGGPHAEVFALRQAGDRARGGTAYVTLEPCSHHGRTPPCAEALIEAGIKRVIAAGTDPNPKVSGKGLALLQNAGIAAEHGLLETDAEALNRGFMTRMRTGKPFVTLKLAASLDGKTALENGHSQWVTSEAARLDVQRHRASACAILTGSGTVLIDNPSLNVRLTANALGLEDDLGVRQPLRVIVDSRNQMQPDLTLFTLPGEILLANKKPNHWRFDSNVSQWQCHHKTPRVHLPALLNELGQRGVNHLWVESGAALAGALLQQHLVDELMLYQAPKLMGDKAKGLCLMPSLSHMNEALSLSWSDIRQVGEDLRLTARVLPQNQKK</sequence>
<feature type="binding site" evidence="15">
    <location>
        <position position="206"/>
    </location>
    <ligand>
        <name>substrate</name>
    </ligand>
</feature>
<evidence type="ECO:0000256" key="14">
    <source>
        <dbReference type="PIRSR" id="PIRSR006769-1"/>
    </source>
</evidence>
<dbReference type="FunFam" id="3.40.140.10:FF:000025">
    <property type="entry name" value="Riboflavin biosynthesis protein RibD"/>
    <property type="match status" value="1"/>
</dbReference>
<comment type="pathway">
    <text evidence="2 13">Cofactor biosynthesis; riboflavin biosynthesis; 5-amino-6-(D-ribitylamino)uracil from GTP: step 2/4.</text>
</comment>
<dbReference type="GO" id="GO:0008703">
    <property type="term" value="F:5-amino-6-(5-phosphoribosylamino)uracil reductase activity"/>
    <property type="evidence" value="ECO:0007669"/>
    <property type="project" value="UniProtKB-EC"/>
</dbReference>
<dbReference type="InterPro" id="IPR016193">
    <property type="entry name" value="Cytidine_deaminase-like"/>
</dbReference>
<dbReference type="GO" id="GO:0009231">
    <property type="term" value="P:riboflavin biosynthetic process"/>
    <property type="evidence" value="ECO:0007669"/>
    <property type="project" value="UniProtKB-UniPathway"/>
</dbReference>
<organism evidence="18 19">
    <name type="scientific">Saliniradius amylolyticus</name>
    <dbReference type="NCBI Taxonomy" id="2183582"/>
    <lineage>
        <taxon>Bacteria</taxon>
        <taxon>Pseudomonadati</taxon>
        <taxon>Pseudomonadota</taxon>
        <taxon>Gammaproteobacteria</taxon>
        <taxon>Alteromonadales</taxon>
        <taxon>Alteromonadaceae</taxon>
        <taxon>Saliniradius</taxon>
    </lineage>
</organism>
<evidence type="ECO:0000256" key="11">
    <source>
        <dbReference type="ARBA" id="ARBA00023002"/>
    </source>
</evidence>
<evidence type="ECO:0000256" key="5">
    <source>
        <dbReference type="ARBA" id="ARBA00007417"/>
    </source>
</evidence>
<dbReference type="UniPathway" id="UPA00275">
    <property type="reaction ID" value="UER00401"/>
</dbReference>
<dbReference type="InterPro" id="IPR016192">
    <property type="entry name" value="APOBEC/CMP_deaminase_Zn-bd"/>
</dbReference>